<organism evidence="3 4">
    <name type="scientific">Ancylostoma caninum</name>
    <name type="common">Dog hookworm</name>
    <dbReference type="NCBI Taxonomy" id="29170"/>
    <lineage>
        <taxon>Eukaryota</taxon>
        <taxon>Metazoa</taxon>
        <taxon>Ecdysozoa</taxon>
        <taxon>Nematoda</taxon>
        <taxon>Chromadorea</taxon>
        <taxon>Rhabditida</taxon>
        <taxon>Rhabditina</taxon>
        <taxon>Rhabditomorpha</taxon>
        <taxon>Strongyloidea</taxon>
        <taxon>Ancylostomatidae</taxon>
        <taxon>Ancylostomatinae</taxon>
        <taxon>Ancylostoma</taxon>
    </lineage>
</organism>
<keyword evidence="4" id="KW-1185">Reference proteome</keyword>
<feature type="region of interest" description="Disordered" evidence="1">
    <location>
        <begin position="23"/>
        <end position="62"/>
    </location>
</feature>
<evidence type="ECO:0000313" key="3">
    <source>
        <dbReference type="EMBL" id="RCN47803.1"/>
    </source>
</evidence>
<dbReference type="OrthoDB" id="5846691at2759"/>
<feature type="domain" description="Hsr-9 Tudor" evidence="2">
    <location>
        <begin position="80"/>
        <end position="177"/>
    </location>
</feature>
<name>A0A368GTW2_ANCCA</name>
<evidence type="ECO:0000313" key="4">
    <source>
        <dbReference type="Proteomes" id="UP000252519"/>
    </source>
</evidence>
<protein>
    <recommendedName>
        <fullName evidence="2">Hsr-9 Tudor domain-containing protein</fullName>
    </recommendedName>
</protein>
<reference evidence="3 4" key="1">
    <citation type="submission" date="2014-10" db="EMBL/GenBank/DDBJ databases">
        <title>Draft genome of the hookworm Ancylostoma caninum.</title>
        <authorList>
            <person name="Mitreva M."/>
        </authorList>
    </citation>
    <scope>NUCLEOTIDE SEQUENCE [LARGE SCALE GENOMIC DNA]</scope>
    <source>
        <strain evidence="3 4">Baltimore</strain>
    </source>
</reference>
<feature type="non-terminal residue" evidence="3">
    <location>
        <position position="1"/>
    </location>
</feature>
<dbReference type="Proteomes" id="UP000252519">
    <property type="component" value="Unassembled WGS sequence"/>
</dbReference>
<gene>
    <name evidence="3" type="ORF">ANCCAN_06140</name>
</gene>
<comment type="caution">
    <text evidence="3">The sequence shown here is derived from an EMBL/GenBank/DDBJ whole genome shotgun (WGS) entry which is preliminary data.</text>
</comment>
<dbReference type="InterPro" id="IPR056492">
    <property type="entry name" value="SH3_Hsr9"/>
</dbReference>
<evidence type="ECO:0000256" key="1">
    <source>
        <dbReference type="SAM" id="MobiDB-lite"/>
    </source>
</evidence>
<evidence type="ECO:0000259" key="2">
    <source>
        <dbReference type="Pfam" id="PF24680"/>
    </source>
</evidence>
<dbReference type="EMBL" id="JOJR01000056">
    <property type="protein sequence ID" value="RCN47803.1"/>
    <property type="molecule type" value="Genomic_DNA"/>
</dbReference>
<dbReference type="STRING" id="29170.A0A368GTW2"/>
<accession>A0A368GTW2</accession>
<sequence length="398" mass="45638">LNSTFEDTCFDSKEISCGFTRKRSREGEPCNADHSVEIPGKRPRKRSSGRARTSGADCSISDENDIMQQSSDSLEPNSNVYAVYFGTYYAALVLSGDGYDGYKVRFLNDGVIKNVPPEAVVPLSMVTIGQECLVGENAGIIAGKPADFSKGLFTVSLVDKDNKAEKNVYVRWSKLSFPLRTWRRERSRRMKQKLAITSSNIFIKSELNTTFEEECCSSGITNLSEKRRRKSKVELENLTRSPRALRRRQPRLELTVGGKQEEAQKRNYLSKNAFQSTPRWRRTPLTEDSFIMKDPTLFYPLWPMYEDPDPEMKTLVSLNNLAHPLELQAILKMFLPSIKRPYSSFLVTVSNHPWFCHYRVASTSMSNLKDARCFEKREKLVEQMTEAMKQRDPLNFRQ</sequence>
<dbReference type="AlphaFoldDB" id="A0A368GTW2"/>
<dbReference type="Pfam" id="PF24680">
    <property type="entry name" value="SH3_Hsr9"/>
    <property type="match status" value="1"/>
</dbReference>
<proteinExistence type="predicted"/>
<feature type="non-terminal residue" evidence="3">
    <location>
        <position position="398"/>
    </location>
</feature>